<dbReference type="SUPFAM" id="SSF53254">
    <property type="entry name" value="Phosphoglycerate mutase-like"/>
    <property type="match status" value="1"/>
</dbReference>
<dbReference type="InterPro" id="IPR050275">
    <property type="entry name" value="PGM_Phosphatase"/>
</dbReference>
<dbReference type="Proteomes" id="UP000503197">
    <property type="component" value="Chromosome"/>
</dbReference>
<dbReference type="PANTHER" id="PTHR48100:SF1">
    <property type="entry name" value="HISTIDINE PHOSPHATASE FAMILY PROTEIN-RELATED"/>
    <property type="match status" value="1"/>
</dbReference>
<dbReference type="Pfam" id="PF00300">
    <property type="entry name" value="His_Phos_1"/>
    <property type="match status" value="1"/>
</dbReference>
<dbReference type="AlphaFoldDB" id="A0A0D7UZ17"/>
<dbReference type="GO" id="GO:0016791">
    <property type="term" value="F:phosphatase activity"/>
    <property type="evidence" value="ECO:0007669"/>
    <property type="project" value="TreeGrafter"/>
</dbReference>
<dbReference type="EMBL" id="AP022821">
    <property type="protein sequence ID" value="BCA90517.1"/>
    <property type="molecule type" value="Genomic_DNA"/>
</dbReference>
<evidence type="ECO:0000313" key="1">
    <source>
        <dbReference type="EMBL" id="BCA90517.1"/>
    </source>
</evidence>
<reference evidence="1 2" key="1">
    <citation type="submission" date="2020-02" db="EMBL/GenBank/DDBJ databases">
        <title>Complete Genome Sequence of Halomonas meridiana strain BAA-801, Isolated from Deep Sea Thermal Vent.</title>
        <authorList>
            <person name="Takahashi Y."/>
            <person name="Takahashi H."/>
            <person name="Galipon J."/>
            <person name="Arakawa K."/>
        </authorList>
    </citation>
    <scope>NUCLEOTIDE SEQUENCE [LARGE SCALE GENOMIC DNA]</scope>
    <source>
        <strain evidence="1 2">Slthf1</strain>
    </source>
</reference>
<name>A0A0D7UZ17_9GAMM</name>
<organism evidence="1 2">
    <name type="scientific">Vreelandella aquamarina</name>
    <dbReference type="NCBI Taxonomy" id="77097"/>
    <lineage>
        <taxon>Bacteria</taxon>
        <taxon>Pseudomonadati</taxon>
        <taxon>Pseudomonadota</taxon>
        <taxon>Gammaproteobacteria</taxon>
        <taxon>Oceanospirillales</taxon>
        <taxon>Halomonadaceae</taxon>
        <taxon>Vreelandella</taxon>
    </lineage>
</organism>
<dbReference type="InterPro" id="IPR013078">
    <property type="entry name" value="His_Pase_superF_clade-1"/>
</dbReference>
<evidence type="ECO:0000313" key="2">
    <source>
        <dbReference type="Proteomes" id="UP000503197"/>
    </source>
</evidence>
<dbReference type="Gene3D" id="3.40.50.1240">
    <property type="entry name" value="Phosphoglycerate mutase-like"/>
    <property type="match status" value="1"/>
</dbReference>
<dbReference type="PANTHER" id="PTHR48100">
    <property type="entry name" value="BROAD-SPECIFICITY PHOSPHATASE YOR283W-RELATED"/>
    <property type="match status" value="1"/>
</dbReference>
<gene>
    <name evidence="1" type="ORF">HMSLTHF_02920</name>
</gene>
<dbReference type="RefSeq" id="WP_044628758.1">
    <property type="nucleotide sequence ID" value="NZ_AP022821.1"/>
</dbReference>
<dbReference type="GO" id="GO:0005737">
    <property type="term" value="C:cytoplasm"/>
    <property type="evidence" value="ECO:0007669"/>
    <property type="project" value="TreeGrafter"/>
</dbReference>
<dbReference type="CDD" id="cd07067">
    <property type="entry name" value="HP_PGM_like"/>
    <property type="match status" value="1"/>
</dbReference>
<dbReference type="SMART" id="SM00855">
    <property type="entry name" value="PGAM"/>
    <property type="match status" value="1"/>
</dbReference>
<accession>A0A0D7UZ17</accession>
<dbReference type="OrthoDB" id="9783269at2"/>
<sequence length="209" mass="23655">MRFANAEITTIDLMRHGEPQGGRMLRGSTDHPLSDTGWQQVTDAVMRHTVEGRPPYDAIVSSPLARCREFALWLGEEFDLPVQVDDDLAELHLGGWEGKTYTQVYEQEGIEQMSAFWFDPARAAPPGGETYAELDARVSEAWRRLLANPPGYHVLVVAHLFVCNALFRQVLEQPFSNGLVMDLPYAAMSRLRHERHAMGESTFIEWVGR</sequence>
<proteinExistence type="predicted"/>
<protein>
    <submittedName>
        <fullName evidence="1">Uncharacterized protein</fullName>
    </submittedName>
</protein>
<dbReference type="InterPro" id="IPR029033">
    <property type="entry name" value="His_PPase_superfam"/>
</dbReference>